<name>A0A3S5BPB0_9PLAT</name>
<reference evidence="2" key="1">
    <citation type="submission" date="2018-11" db="EMBL/GenBank/DDBJ databases">
        <authorList>
            <consortium name="Pathogen Informatics"/>
        </authorList>
    </citation>
    <scope>NUCLEOTIDE SEQUENCE</scope>
</reference>
<comment type="caution">
    <text evidence="2">The sequence shown here is derived from an EMBL/GenBank/DDBJ whole genome shotgun (WGS) entry which is preliminary data.</text>
</comment>
<evidence type="ECO:0000313" key="2">
    <source>
        <dbReference type="EMBL" id="VEL11949.1"/>
    </source>
</evidence>
<accession>A0A3S5BPB0</accession>
<dbReference type="Proteomes" id="UP000784294">
    <property type="component" value="Unassembled WGS sequence"/>
</dbReference>
<organism evidence="2 3">
    <name type="scientific">Protopolystoma xenopodis</name>
    <dbReference type="NCBI Taxonomy" id="117903"/>
    <lineage>
        <taxon>Eukaryota</taxon>
        <taxon>Metazoa</taxon>
        <taxon>Spiralia</taxon>
        <taxon>Lophotrochozoa</taxon>
        <taxon>Platyhelminthes</taxon>
        <taxon>Monogenea</taxon>
        <taxon>Polyopisthocotylea</taxon>
        <taxon>Polystomatidea</taxon>
        <taxon>Polystomatidae</taxon>
        <taxon>Protopolystoma</taxon>
    </lineage>
</organism>
<dbReference type="GO" id="GO:0061632">
    <property type="term" value="F:RNA lariat debranching enzyme activator activity"/>
    <property type="evidence" value="ECO:0007669"/>
    <property type="project" value="TreeGrafter"/>
</dbReference>
<dbReference type="PANTHER" id="PTHR12072">
    <property type="entry name" value="CWF19, CELL CYCLE CONTROL PROTEIN"/>
    <property type="match status" value="1"/>
</dbReference>
<dbReference type="PANTHER" id="PTHR12072:SF4">
    <property type="entry name" value="CWF19-LIKE PROTEIN 1"/>
    <property type="match status" value="1"/>
</dbReference>
<dbReference type="SUPFAM" id="SSF54197">
    <property type="entry name" value="HIT-like"/>
    <property type="match status" value="1"/>
</dbReference>
<gene>
    <name evidence="2" type="ORF">PXEA_LOCUS5389</name>
</gene>
<dbReference type="InterPro" id="IPR040194">
    <property type="entry name" value="Cwf19-like"/>
</dbReference>
<dbReference type="EMBL" id="CAAALY010013336">
    <property type="protein sequence ID" value="VEL11949.1"/>
    <property type="molecule type" value="Genomic_DNA"/>
</dbReference>
<dbReference type="GO" id="GO:0071014">
    <property type="term" value="C:post-mRNA release spliceosomal complex"/>
    <property type="evidence" value="ECO:0007669"/>
    <property type="project" value="TreeGrafter"/>
</dbReference>
<proteinExistence type="predicted"/>
<dbReference type="InterPro" id="IPR036265">
    <property type="entry name" value="HIT-like_sf"/>
</dbReference>
<evidence type="ECO:0000259" key="1">
    <source>
        <dbReference type="Pfam" id="PF04677"/>
    </source>
</evidence>
<dbReference type="GO" id="GO:0000398">
    <property type="term" value="P:mRNA splicing, via spliceosome"/>
    <property type="evidence" value="ECO:0007669"/>
    <property type="project" value="TreeGrafter"/>
</dbReference>
<dbReference type="InterPro" id="IPR006768">
    <property type="entry name" value="Cwf19-like_C_dom-1"/>
</dbReference>
<evidence type="ECO:0000313" key="3">
    <source>
        <dbReference type="Proteomes" id="UP000784294"/>
    </source>
</evidence>
<dbReference type="Pfam" id="PF04677">
    <property type="entry name" value="CwfJ_C_1"/>
    <property type="match status" value="1"/>
</dbReference>
<keyword evidence="3" id="KW-1185">Reference proteome</keyword>
<dbReference type="AlphaFoldDB" id="A0A3S5BPB0"/>
<sequence length="90" mass="10276">MGNPEVAKHLVISVGQQAYLALPRGPLVPQHVLVLTVGHHQSWITCPDYVRREILQYTACLRRMYTDQGLAMVSFERNLSTHHFQLQVIP</sequence>
<feature type="domain" description="Cwf19-like C-terminal" evidence="1">
    <location>
        <begin position="3"/>
        <end position="90"/>
    </location>
</feature>
<dbReference type="OrthoDB" id="444325at2759"/>
<protein>
    <recommendedName>
        <fullName evidence="1">Cwf19-like C-terminal domain-containing protein</fullName>
    </recommendedName>
</protein>